<evidence type="ECO:0000313" key="2">
    <source>
        <dbReference type="Proteomes" id="UP000233276"/>
    </source>
</evidence>
<dbReference type="EMBL" id="CP025299">
    <property type="protein sequence ID" value="AUG28745.1"/>
    <property type="molecule type" value="Genomic_DNA"/>
</dbReference>
<accession>A0A2K9D4Z7</accession>
<dbReference type="Proteomes" id="UP000233276">
    <property type="component" value="Chromosome"/>
</dbReference>
<evidence type="ECO:0000313" key="1">
    <source>
        <dbReference type="EMBL" id="AUG28745.1"/>
    </source>
</evidence>
<protein>
    <recommendedName>
        <fullName evidence="3">Capsid protein</fullName>
    </recommendedName>
</protein>
<name>A0A2K9D4Z7_9MICO</name>
<organism evidence="1 2">
    <name type="scientific">Microbacterium hominis</name>
    <dbReference type="NCBI Taxonomy" id="162426"/>
    <lineage>
        <taxon>Bacteria</taxon>
        <taxon>Bacillati</taxon>
        <taxon>Actinomycetota</taxon>
        <taxon>Actinomycetes</taxon>
        <taxon>Micrococcales</taxon>
        <taxon>Microbacteriaceae</taxon>
        <taxon>Microbacterium</taxon>
    </lineage>
</organism>
<reference evidence="1 2" key="1">
    <citation type="submission" date="2017-12" db="EMBL/GenBank/DDBJ databases">
        <title>Isolation and characterization of estrogens degradatiion strain Microbacterium hominis SJTG1.</title>
        <authorList>
            <person name="Xiong W."/>
            <person name="Yin C."/>
            <person name="Zheng D."/>
            <person name="Liang R."/>
        </authorList>
    </citation>
    <scope>NUCLEOTIDE SEQUENCE [LARGE SCALE GENOMIC DNA]</scope>
    <source>
        <strain evidence="1 2">SJTG1</strain>
    </source>
</reference>
<gene>
    <name evidence="1" type="ORF">CXR34_04165</name>
</gene>
<proteinExistence type="predicted"/>
<sequence length="305" mass="32775">MANTLLTPSVIAEAALATLYETTVAAQLVHRDYDSEFVARVGDTVTIRKPAVFVADEFDEANGINVQNATETGVPVALNHWADTSFAVTSKDLALKIENFREQLLDPAMESISQKIDRDVLTFRNDVTQVVGTSGTWTYDKPESLVDAGVLLDLAKVPASQRRAIVGPRTRGEWLKNDLLKRADASGSTAALREGSIGSGLWGFDAYMSQNIGQPKATGAQVTGDPTTEVNVAFHRTAVALVTRQLELPMGAANAAIANYKGFGIRVVIGYDQAKKKDVVSLDILYGVKTLDANRAVLIKGPNKA</sequence>
<evidence type="ECO:0008006" key="3">
    <source>
        <dbReference type="Google" id="ProtNLM"/>
    </source>
</evidence>
<dbReference type="AlphaFoldDB" id="A0A2K9D4Z7"/>
<dbReference type="RefSeq" id="WP_101305673.1">
    <property type="nucleotide sequence ID" value="NZ_CP025299.1"/>
</dbReference>
<dbReference type="KEGG" id="mhos:CXR34_04165"/>